<dbReference type="OrthoDB" id="9767934at2"/>
<dbReference type="Gene3D" id="3.40.50.1820">
    <property type="entry name" value="alpha/beta hydrolase"/>
    <property type="match status" value="1"/>
</dbReference>
<gene>
    <name evidence="2" type="ORF">SAMN02745126_02825</name>
</gene>
<dbReference type="Proteomes" id="UP000190092">
    <property type="component" value="Unassembled WGS sequence"/>
</dbReference>
<dbReference type="InterPro" id="IPR029058">
    <property type="entry name" value="AB_hydrolase_fold"/>
</dbReference>
<keyword evidence="3" id="KW-1185">Reference proteome</keyword>
<dbReference type="Pfam" id="PF00561">
    <property type="entry name" value="Abhydrolase_1"/>
    <property type="match status" value="1"/>
</dbReference>
<evidence type="ECO:0000313" key="3">
    <source>
        <dbReference type="Proteomes" id="UP000190092"/>
    </source>
</evidence>
<dbReference type="InterPro" id="IPR051321">
    <property type="entry name" value="PHA/PHB_synthase"/>
</dbReference>
<sequence length="425" mass="46879">MPLPPPPQPPQQIMRLGPRPLPLHLGTALMTWASSENAWQLWKRDSPISNPDSAVPELLAPVVAEANALEATGGAGRFEASLRREIARRMDRLADGVLAYRQHPVHRTLEEPPTVWRDGNTRLLDFGATHRLARKKGARAVLVVPSLINRWEVLDLTAEKSLLRAMAAQGLRPYLVDWGSPNEQERHFDLTAYVSRLDRALAFVAKRAHRRAAVMGYCMGGTLTVALAALRPRRVAGLALLAAPWDFHADTTGHGFLLSAGPLLADLADRAGELPVDILQTLFWSLDPWLAVKKFGRFLGLDQGSDQAREFVLLEDWLNEGPPLAGPVARECLVGWYGNNVTAANQWVVAGRSIVPRKIKTPALVMIPSGDRIVPPRSAAALVDARRGLRNVTRLDLPLGHIGMVVSSRARRLAWEPLIEWLKAR</sequence>
<evidence type="ECO:0000313" key="2">
    <source>
        <dbReference type="EMBL" id="SJZ90808.1"/>
    </source>
</evidence>
<evidence type="ECO:0000259" key="1">
    <source>
        <dbReference type="Pfam" id="PF00561"/>
    </source>
</evidence>
<organism evidence="2 3">
    <name type="scientific">Enhydrobacter aerosaccus</name>
    <dbReference type="NCBI Taxonomy" id="225324"/>
    <lineage>
        <taxon>Bacteria</taxon>
        <taxon>Pseudomonadati</taxon>
        <taxon>Pseudomonadota</taxon>
        <taxon>Alphaproteobacteria</taxon>
        <taxon>Hyphomicrobiales</taxon>
        <taxon>Enhydrobacter</taxon>
    </lineage>
</organism>
<accession>A0A1T4PIX0</accession>
<name>A0A1T4PIX0_9HYPH</name>
<dbReference type="PANTHER" id="PTHR36837">
    <property type="entry name" value="POLY(3-HYDROXYALKANOATE) POLYMERASE SUBUNIT PHAC"/>
    <property type="match status" value="1"/>
</dbReference>
<dbReference type="AlphaFoldDB" id="A0A1T4PIX0"/>
<dbReference type="STRING" id="225324.SAMN02745126_02825"/>
<dbReference type="InterPro" id="IPR000073">
    <property type="entry name" value="AB_hydrolase_1"/>
</dbReference>
<dbReference type="PANTHER" id="PTHR36837:SF2">
    <property type="entry name" value="POLY(3-HYDROXYALKANOATE) POLYMERASE SUBUNIT PHAC"/>
    <property type="match status" value="1"/>
</dbReference>
<reference evidence="3" key="1">
    <citation type="submission" date="2017-02" db="EMBL/GenBank/DDBJ databases">
        <authorList>
            <person name="Varghese N."/>
            <person name="Submissions S."/>
        </authorList>
    </citation>
    <scope>NUCLEOTIDE SEQUENCE [LARGE SCALE GENOMIC DNA]</scope>
    <source>
        <strain evidence="3">ATCC 27094</strain>
    </source>
</reference>
<dbReference type="EMBL" id="FUWJ01000002">
    <property type="protein sequence ID" value="SJZ90808.1"/>
    <property type="molecule type" value="Genomic_DNA"/>
</dbReference>
<dbReference type="SUPFAM" id="SSF53474">
    <property type="entry name" value="alpha/beta-Hydrolases"/>
    <property type="match status" value="1"/>
</dbReference>
<proteinExistence type="predicted"/>
<protein>
    <submittedName>
        <fullName evidence="2">Polyhydroxyalkanoate synthase</fullName>
    </submittedName>
</protein>
<feature type="domain" description="AB hydrolase-1" evidence="1">
    <location>
        <begin position="210"/>
        <end position="385"/>
    </location>
</feature>